<dbReference type="SUPFAM" id="SSF51905">
    <property type="entry name" value="FAD/NAD(P)-binding domain"/>
    <property type="match status" value="1"/>
</dbReference>
<dbReference type="GO" id="GO:0051539">
    <property type="term" value="F:4 iron, 4 sulfur cluster binding"/>
    <property type="evidence" value="ECO:0007669"/>
    <property type="project" value="UniProtKB-KW"/>
</dbReference>
<evidence type="ECO:0000256" key="5">
    <source>
        <dbReference type="ARBA" id="ARBA00023014"/>
    </source>
</evidence>
<dbReference type="RefSeq" id="WP_154419800.1">
    <property type="nucleotide sequence ID" value="NZ_VUNS01000024.1"/>
</dbReference>
<dbReference type="Pfam" id="PF12831">
    <property type="entry name" value="FAD_oxidored"/>
    <property type="match status" value="1"/>
</dbReference>
<keyword evidence="4" id="KW-0408">Iron</keyword>
<dbReference type="EMBL" id="VUNS01000024">
    <property type="protein sequence ID" value="MST98811.1"/>
    <property type="molecule type" value="Genomic_DNA"/>
</dbReference>
<evidence type="ECO:0000256" key="4">
    <source>
        <dbReference type="ARBA" id="ARBA00023004"/>
    </source>
</evidence>
<sequence>MKNTDTKLRTQLLSRLLPVSAEVDIAIAGGSCTGVFAAVTAARLGAKCAIIEAQNRFGGTMTAGQVCYWHSLFNSDYSSQIITGLTQEVIDRMAKRGLIEFWKEKNPHWYVNLNTEELCCELDEMVIESGVLPFLHTRVADVLTSGEGTYVDGVIIAGKDGLSVIKAKYFIDATGDADLVRFAGGKVWRNSELQTSTTCVKFSRWPREIMAENRIGRMIHAAKEKYKMPEGVIWGADCCCSNTYMFAGTNIPLLDSSNQKELTEIEIESRRQMRAVADIVGEAGYPRPVIEAVPSLAGIRESCHIHSLYRITLDELFSGKVFEDAAGKGTYRSDVHRRDPPGTLFRYLDGTEILLTPCEPAYKRRWRNASLPTPPYYTWPLRSQIPVKFRNLITAGRMIDADAGAYGALRVMVNMNQSGEAAGNAVFRALDAGKNIPELVKTRNHSMQEIN</sequence>
<dbReference type="PANTHER" id="PTHR43498:SF1">
    <property type="entry name" value="COB--COM HETERODISULFIDE REDUCTASE IRON-SULFUR SUBUNIT A"/>
    <property type="match status" value="1"/>
</dbReference>
<dbReference type="Proteomes" id="UP000435649">
    <property type="component" value="Unassembled WGS sequence"/>
</dbReference>
<dbReference type="InterPro" id="IPR039650">
    <property type="entry name" value="HdrA-like"/>
</dbReference>
<protein>
    <submittedName>
        <fullName evidence="6">FAD-dependent oxidoreductase</fullName>
    </submittedName>
</protein>
<reference evidence="6 7" key="1">
    <citation type="submission" date="2019-08" db="EMBL/GenBank/DDBJ databases">
        <title>In-depth cultivation of the pig gut microbiome towards novel bacterial diversity and tailored functional studies.</title>
        <authorList>
            <person name="Wylensek D."/>
            <person name="Hitch T.C.A."/>
            <person name="Clavel T."/>
        </authorList>
    </citation>
    <scope>NUCLEOTIDE SEQUENCE [LARGE SCALE GENOMIC DNA]</scope>
    <source>
        <strain evidence="6 7">BBE-744-WT-12</strain>
    </source>
</reference>
<name>A0A844G8E0_9BACT</name>
<dbReference type="GO" id="GO:0016491">
    <property type="term" value="F:oxidoreductase activity"/>
    <property type="evidence" value="ECO:0007669"/>
    <property type="project" value="UniProtKB-KW"/>
</dbReference>
<dbReference type="InterPro" id="IPR036188">
    <property type="entry name" value="FAD/NAD-bd_sf"/>
</dbReference>
<accession>A0A844G8E0</accession>
<proteinExistence type="predicted"/>
<dbReference type="AlphaFoldDB" id="A0A844G8E0"/>
<dbReference type="GO" id="GO:0046872">
    <property type="term" value="F:metal ion binding"/>
    <property type="evidence" value="ECO:0007669"/>
    <property type="project" value="UniProtKB-KW"/>
</dbReference>
<organism evidence="6 7">
    <name type="scientific">Victivallis lenta</name>
    <dbReference type="NCBI Taxonomy" id="2606640"/>
    <lineage>
        <taxon>Bacteria</taxon>
        <taxon>Pseudomonadati</taxon>
        <taxon>Lentisphaerota</taxon>
        <taxon>Lentisphaeria</taxon>
        <taxon>Victivallales</taxon>
        <taxon>Victivallaceae</taxon>
        <taxon>Victivallis</taxon>
    </lineage>
</organism>
<gene>
    <name evidence="6" type="ORF">FYJ85_17380</name>
</gene>
<keyword evidence="5" id="KW-0411">Iron-sulfur</keyword>
<evidence type="ECO:0000313" key="6">
    <source>
        <dbReference type="EMBL" id="MST98811.1"/>
    </source>
</evidence>
<evidence type="ECO:0000313" key="7">
    <source>
        <dbReference type="Proteomes" id="UP000435649"/>
    </source>
</evidence>
<dbReference type="PANTHER" id="PTHR43498">
    <property type="entry name" value="FERREDOXIN:COB-COM HETERODISULFIDE REDUCTASE SUBUNIT A"/>
    <property type="match status" value="1"/>
</dbReference>
<keyword evidence="3" id="KW-0560">Oxidoreductase</keyword>
<keyword evidence="7" id="KW-1185">Reference proteome</keyword>
<dbReference type="Gene3D" id="3.50.50.60">
    <property type="entry name" value="FAD/NAD(P)-binding domain"/>
    <property type="match status" value="1"/>
</dbReference>
<keyword evidence="1" id="KW-0004">4Fe-4S</keyword>
<comment type="caution">
    <text evidence="6">The sequence shown here is derived from an EMBL/GenBank/DDBJ whole genome shotgun (WGS) entry which is preliminary data.</text>
</comment>
<evidence type="ECO:0000256" key="1">
    <source>
        <dbReference type="ARBA" id="ARBA00022485"/>
    </source>
</evidence>
<evidence type="ECO:0000256" key="3">
    <source>
        <dbReference type="ARBA" id="ARBA00023002"/>
    </source>
</evidence>
<evidence type="ECO:0000256" key="2">
    <source>
        <dbReference type="ARBA" id="ARBA00022723"/>
    </source>
</evidence>
<keyword evidence="2" id="KW-0479">Metal-binding</keyword>